<dbReference type="eggNOG" id="KOG3060">
    <property type="taxonomic scope" value="Eukaryota"/>
</dbReference>
<feature type="domain" description="EMC2 TPR-like" evidence="6">
    <location>
        <begin position="88"/>
        <end position="188"/>
    </location>
</feature>
<dbReference type="SMART" id="SM00028">
    <property type="entry name" value="TPR"/>
    <property type="match status" value="2"/>
</dbReference>
<evidence type="ECO:0000256" key="5">
    <source>
        <dbReference type="RuleBase" id="RU367091"/>
    </source>
</evidence>
<keyword evidence="3 4" id="KW-0802">TPR repeat</keyword>
<reference evidence="7" key="2">
    <citation type="submission" date="2020-09" db="EMBL/GenBank/DDBJ databases">
        <authorList>
            <person name="Kikuchi T."/>
        </authorList>
    </citation>
    <scope>NUCLEOTIDE SEQUENCE</scope>
    <source>
        <strain evidence="7">Ka4C1</strain>
    </source>
</reference>
<dbReference type="PROSITE" id="PS50005">
    <property type="entry name" value="TPR"/>
    <property type="match status" value="1"/>
</dbReference>
<comment type="similarity">
    <text evidence="1 5">Belongs to the EMC2 family.</text>
</comment>
<keyword evidence="2" id="KW-0677">Repeat</keyword>
<evidence type="ECO:0000313" key="9">
    <source>
        <dbReference type="Proteomes" id="UP000659654"/>
    </source>
</evidence>
<gene>
    <name evidence="7" type="ORF">BXYJ_LOCUS4330</name>
</gene>
<dbReference type="WBParaSite" id="BXY_1723100.1">
    <property type="protein sequence ID" value="BXY_1723100.1"/>
    <property type="gene ID" value="BXY_1723100"/>
</dbReference>
<evidence type="ECO:0000256" key="2">
    <source>
        <dbReference type="ARBA" id="ARBA00022737"/>
    </source>
</evidence>
<name>A0A1I7SW01_BURXY</name>
<evidence type="ECO:0000313" key="8">
    <source>
        <dbReference type="Proteomes" id="UP000095284"/>
    </source>
</evidence>
<dbReference type="AlphaFoldDB" id="A0A1I7SW01"/>
<accession>A0A1I7SW01</accession>
<dbReference type="Proteomes" id="UP000659654">
    <property type="component" value="Unassembled WGS sequence"/>
</dbReference>
<keyword evidence="5" id="KW-0472">Membrane</keyword>
<evidence type="ECO:0000313" key="10">
    <source>
        <dbReference type="WBParaSite" id="BXY_1723100.1"/>
    </source>
</evidence>
<protein>
    <recommendedName>
        <fullName evidence="5">ER membrane protein complex subunit 2</fullName>
    </recommendedName>
</protein>
<dbReference type="EMBL" id="CAJFDI010000002">
    <property type="protein sequence ID" value="CAD5216039.1"/>
    <property type="molecule type" value="Genomic_DNA"/>
</dbReference>
<feature type="repeat" description="TPR" evidence="4">
    <location>
        <begin position="154"/>
        <end position="187"/>
    </location>
</feature>
<dbReference type="InterPro" id="IPR039856">
    <property type="entry name" value="EMC2-like"/>
</dbReference>
<dbReference type="InterPro" id="IPR055217">
    <property type="entry name" value="TPR_EMC2"/>
</dbReference>
<comment type="function">
    <text evidence="5">Part of the endoplasmic reticulum membrane protein complex (EMC) that enables the energy-independent insertion into endoplasmic reticulum membranes of newly synthesized membrane proteins.</text>
</comment>
<dbReference type="InterPro" id="IPR011990">
    <property type="entry name" value="TPR-like_helical_dom_sf"/>
</dbReference>
<comment type="subcellular location">
    <subcellularLocation>
        <location evidence="5">Endoplasmic reticulum membrane</location>
        <topology evidence="5">Peripheral membrane protein</topology>
        <orientation evidence="5">Cytoplasmic side</orientation>
    </subcellularLocation>
</comment>
<comment type="subunit">
    <text evidence="5">Component of the ER membrane protein complex (EMC).</text>
</comment>
<dbReference type="Proteomes" id="UP000582659">
    <property type="component" value="Unassembled WGS sequence"/>
</dbReference>
<evidence type="ECO:0000256" key="4">
    <source>
        <dbReference type="PROSITE-ProRule" id="PRU00339"/>
    </source>
</evidence>
<proteinExistence type="inferred from homology"/>
<dbReference type="SUPFAM" id="SSF48452">
    <property type="entry name" value="TPR-like"/>
    <property type="match status" value="1"/>
</dbReference>
<dbReference type="Proteomes" id="UP000095284">
    <property type="component" value="Unplaced"/>
</dbReference>
<dbReference type="SMR" id="A0A1I7SW01"/>
<dbReference type="EMBL" id="CAJFCV020000002">
    <property type="protein sequence ID" value="CAG9098585.1"/>
    <property type="molecule type" value="Genomic_DNA"/>
</dbReference>
<organism evidence="8 10">
    <name type="scientific">Bursaphelenchus xylophilus</name>
    <name type="common">Pinewood nematode worm</name>
    <name type="synonym">Aphelenchoides xylophilus</name>
    <dbReference type="NCBI Taxonomy" id="6326"/>
    <lineage>
        <taxon>Eukaryota</taxon>
        <taxon>Metazoa</taxon>
        <taxon>Ecdysozoa</taxon>
        <taxon>Nematoda</taxon>
        <taxon>Chromadorea</taxon>
        <taxon>Rhabditida</taxon>
        <taxon>Tylenchina</taxon>
        <taxon>Tylenchomorpha</taxon>
        <taxon>Aphelenchoidea</taxon>
        <taxon>Aphelenchoididae</taxon>
        <taxon>Bursaphelenchus</taxon>
    </lineage>
</organism>
<sequence length="288" mass="33299">MEEVDWTECSYEEARAVLKKWREDHERRSEETVEIWEHILSSYYNSLGDELWAILEQVAIAALDSNRQDLALECLQTLNKQFPNSARVTKLQALRLESLGKYEDATYLYDSLLRLDETNLSLRKRKIAIEVAQGNKIEAIKMLDEYLHSFVNDSEAWAELGELYLQETDLLRAIFCFEEVLLASPNNSALYCRLGELRYTLAGQDNLEISRNYFEKSVKLNLNARSLYGLILTCNSLLSKATGQKRREIVLSGQTAIEKLINLYQEKGENQNSSRCIKVIESFKTQFN</sequence>
<dbReference type="InterPro" id="IPR019734">
    <property type="entry name" value="TPR_rpt"/>
</dbReference>
<evidence type="ECO:0000313" key="7">
    <source>
        <dbReference type="EMBL" id="CAD5216039.1"/>
    </source>
</evidence>
<dbReference type="GO" id="GO:0072546">
    <property type="term" value="C:EMC complex"/>
    <property type="evidence" value="ECO:0007669"/>
    <property type="project" value="UniProtKB-UniRule"/>
</dbReference>
<dbReference type="Pfam" id="PF22890">
    <property type="entry name" value="TPR_EMC2"/>
    <property type="match status" value="1"/>
</dbReference>
<evidence type="ECO:0000256" key="1">
    <source>
        <dbReference type="ARBA" id="ARBA00010361"/>
    </source>
</evidence>
<evidence type="ECO:0000256" key="3">
    <source>
        <dbReference type="ARBA" id="ARBA00022803"/>
    </source>
</evidence>
<reference evidence="10" key="1">
    <citation type="submission" date="2016-11" db="UniProtKB">
        <authorList>
            <consortium name="WormBaseParasite"/>
        </authorList>
    </citation>
    <scope>IDENTIFICATION</scope>
</reference>
<keyword evidence="9" id="KW-1185">Reference proteome</keyword>
<dbReference type="PANTHER" id="PTHR12760">
    <property type="entry name" value="TETRATRICOPEPTIDE REPEAT PROTEIN"/>
    <property type="match status" value="1"/>
</dbReference>
<dbReference type="Gene3D" id="1.25.40.10">
    <property type="entry name" value="Tetratricopeptide repeat domain"/>
    <property type="match status" value="1"/>
</dbReference>
<dbReference type="OrthoDB" id="124397at2759"/>
<evidence type="ECO:0000259" key="6">
    <source>
        <dbReference type="Pfam" id="PF22890"/>
    </source>
</evidence>
<keyword evidence="5" id="KW-0256">Endoplasmic reticulum</keyword>